<reference evidence="5" key="1">
    <citation type="journal article" date="2022" name="Int. J. Syst. Evol. Microbiol.">
        <title>Pseudomonas aegrilactucae sp. nov. and Pseudomonas morbosilactucae sp. nov., pathogens causing bacterial rot of lettuce in Japan.</title>
        <authorList>
            <person name="Sawada H."/>
            <person name="Fujikawa T."/>
            <person name="Satou M."/>
        </authorList>
    </citation>
    <scope>NUCLEOTIDE SEQUENCE</scope>
    <source>
        <strain evidence="5">0166_1</strain>
    </source>
</reference>
<feature type="region of interest" description="Disordered" evidence="4">
    <location>
        <begin position="221"/>
        <end position="251"/>
    </location>
</feature>
<protein>
    <recommendedName>
        <fullName evidence="7">Glycosyl transferase family 2</fullName>
    </recommendedName>
</protein>
<dbReference type="InterPro" id="IPR029044">
    <property type="entry name" value="Nucleotide-diphossugar_trans"/>
</dbReference>
<evidence type="ECO:0000256" key="4">
    <source>
        <dbReference type="SAM" id="MobiDB-lite"/>
    </source>
</evidence>
<dbReference type="AlphaFoldDB" id="A0A9E7C2Q6"/>
<dbReference type="Proteomes" id="UP001162834">
    <property type="component" value="Chromosome"/>
</dbReference>
<evidence type="ECO:0000256" key="2">
    <source>
        <dbReference type="ARBA" id="ARBA00022692"/>
    </source>
</evidence>
<dbReference type="PANTHER" id="PTHR21461:SF69">
    <property type="entry name" value="GLYCOSYLTRANSFERASE FAMILY 92 PROTEIN"/>
    <property type="match status" value="1"/>
</dbReference>
<keyword evidence="3" id="KW-0472">Membrane</keyword>
<evidence type="ECO:0000313" key="6">
    <source>
        <dbReference type="Proteomes" id="UP001162834"/>
    </source>
</evidence>
<organism evidence="5 6">
    <name type="scientific">Capillimicrobium parvum</name>
    <dbReference type="NCBI Taxonomy" id="2884022"/>
    <lineage>
        <taxon>Bacteria</taxon>
        <taxon>Bacillati</taxon>
        <taxon>Actinomycetota</taxon>
        <taxon>Thermoleophilia</taxon>
        <taxon>Solirubrobacterales</taxon>
        <taxon>Capillimicrobiaceae</taxon>
        <taxon>Capillimicrobium</taxon>
    </lineage>
</organism>
<dbReference type="GO" id="GO:0016020">
    <property type="term" value="C:membrane"/>
    <property type="evidence" value="ECO:0007669"/>
    <property type="project" value="UniProtKB-SubCell"/>
</dbReference>
<gene>
    <name evidence="5" type="ORF">DSM104329_05235</name>
</gene>
<evidence type="ECO:0000256" key="3">
    <source>
        <dbReference type="ARBA" id="ARBA00022989"/>
    </source>
</evidence>
<dbReference type="PANTHER" id="PTHR21461">
    <property type="entry name" value="GLYCOSYLTRANSFERASE FAMILY 92 PROTEIN"/>
    <property type="match status" value="1"/>
</dbReference>
<dbReference type="SUPFAM" id="SSF53448">
    <property type="entry name" value="Nucleotide-diphospho-sugar transferases"/>
    <property type="match status" value="1"/>
</dbReference>
<evidence type="ECO:0008006" key="7">
    <source>
        <dbReference type="Google" id="ProtNLM"/>
    </source>
</evidence>
<dbReference type="Pfam" id="PF13704">
    <property type="entry name" value="Glyco_tranf_2_4"/>
    <property type="match status" value="1"/>
</dbReference>
<evidence type="ECO:0000256" key="1">
    <source>
        <dbReference type="ARBA" id="ARBA00004167"/>
    </source>
</evidence>
<keyword evidence="2" id="KW-0812">Transmembrane</keyword>
<accession>A0A9E7C2Q6</accession>
<dbReference type="RefSeq" id="WP_259312820.1">
    <property type="nucleotide sequence ID" value="NZ_CP087164.1"/>
</dbReference>
<dbReference type="GO" id="GO:0016757">
    <property type="term" value="F:glycosyltransferase activity"/>
    <property type="evidence" value="ECO:0007669"/>
    <property type="project" value="TreeGrafter"/>
</dbReference>
<dbReference type="KEGG" id="sbae:DSM104329_05235"/>
<keyword evidence="6" id="KW-1185">Reference proteome</keyword>
<proteinExistence type="predicted"/>
<keyword evidence="3" id="KW-1133">Transmembrane helix</keyword>
<evidence type="ECO:0000313" key="5">
    <source>
        <dbReference type="EMBL" id="UGS38805.1"/>
    </source>
</evidence>
<sequence length="293" mass="33366">MTETTPRVAICAIAKNESAYLEEWVAYHHILGFDPIRIYSHEPTDDSDEVLERLAQKGLAEWVAWTAPADKKPQWVAYEDGLEKLRDRADWIAFIDLDEFVVVPEHETIQDFLADYGHLEAIAINWKMFGSSGLEKHEPGLVIERFTRCAKRSFSGNHAVKTLARVDAVEVPRVHTCHFREGVTYQTVGGEVIPHMTGKSEVVTHNVIRLNHYFTRSREEWDNKAKRGRGAKPANHPLKHRQEHEFHNNDRNEREEIDILAYIPKVKAFMRDELGLTVADAAAPAPATRAADG</sequence>
<name>A0A9E7C2Q6_9ACTN</name>
<comment type="subcellular location">
    <subcellularLocation>
        <location evidence="1">Membrane</location>
        <topology evidence="1">Single-pass membrane protein</topology>
    </subcellularLocation>
</comment>
<dbReference type="EMBL" id="CP087164">
    <property type="protein sequence ID" value="UGS38805.1"/>
    <property type="molecule type" value="Genomic_DNA"/>
</dbReference>
<dbReference type="GO" id="GO:0005737">
    <property type="term" value="C:cytoplasm"/>
    <property type="evidence" value="ECO:0007669"/>
    <property type="project" value="TreeGrafter"/>
</dbReference>
<feature type="compositionally biased region" description="Basic and acidic residues" evidence="4">
    <location>
        <begin position="240"/>
        <end position="251"/>
    </location>
</feature>